<accession>A0AAV7XXK3</accession>
<evidence type="ECO:0000313" key="2">
    <source>
        <dbReference type="EMBL" id="KAJ1528598.1"/>
    </source>
</evidence>
<dbReference type="AlphaFoldDB" id="A0AAV7XXK3"/>
<dbReference type="Pfam" id="PF16984">
    <property type="entry name" value="Grp7_allergen"/>
    <property type="match status" value="1"/>
</dbReference>
<gene>
    <name evidence="2" type="ORF">ONE63_006999</name>
</gene>
<organism evidence="2 3">
    <name type="scientific">Megalurothrips usitatus</name>
    <name type="common">bean blossom thrips</name>
    <dbReference type="NCBI Taxonomy" id="439358"/>
    <lineage>
        <taxon>Eukaryota</taxon>
        <taxon>Metazoa</taxon>
        <taxon>Ecdysozoa</taxon>
        <taxon>Arthropoda</taxon>
        <taxon>Hexapoda</taxon>
        <taxon>Insecta</taxon>
        <taxon>Pterygota</taxon>
        <taxon>Neoptera</taxon>
        <taxon>Paraneoptera</taxon>
        <taxon>Thysanoptera</taxon>
        <taxon>Terebrantia</taxon>
        <taxon>Thripoidea</taxon>
        <taxon>Thripidae</taxon>
        <taxon>Megalurothrips</taxon>
    </lineage>
</organism>
<feature type="chain" id="PRO_5043776149" evidence="1">
    <location>
        <begin position="20"/>
        <end position="255"/>
    </location>
</feature>
<evidence type="ECO:0000256" key="1">
    <source>
        <dbReference type="SAM" id="SignalP"/>
    </source>
</evidence>
<comment type="caution">
    <text evidence="2">The sequence shown here is derived from an EMBL/GenBank/DDBJ whole genome shotgun (WGS) entry which is preliminary data.</text>
</comment>
<protein>
    <submittedName>
        <fullName evidence="2">Uncharacterized protein</fullName>
    </submittedName>
</protein>
<evidence type="ECO:0000313" key="3">
    <source>
        <dbReference type="Proteomes" id="UP001075354"/>
    </source>
</evidence>
<dbReference type="Proteomes" id="UP001075354">
    <property type="component" value="Chromosome 4"/>
</dbReference>
<keyword evidence="1" id="KW-0732">Signal</keyword>
<dbReference type="Gene3D" id="3.15.10.50">
    <property type="match status" value="1"/>
</dbReference>
<feature type="signal peptide" evidence="1">
    <location>
        <begin position="1"/>
        <end position="19"/>
    </location>
</feature>
<dbReference type="EMBL" id="JAPTSV010000004">
    <property type="protein sequence ID" value="KAJ1528598.1"/>
    <property type="molecule type" value="Genomic_DNA"/>
</dbReference>
<keyword evidence="3" id="KW-1185">Reference proteome</keyword>
<dbReference type="InterPro" id="IPR038602">
    <property type="entry name" value="Mite_allergen_7_sf"/>
</dbReference>
<proteinExistence type="predicted"/>
<dbReference type="InterPro" id="IPR020234">
    <property type="entry name" value="Mite_allergen_group-7"/>
</dbReference>
<name>A0AAV7XXK3_9NEOP</name>
<reference evidence="2" key="1">
    <citation type="submission" date="2022-12" db="EMBL/GenBank/DDBJ databases">
        <title>Chromosome-level genome assembly of the bean flower thrips Megalurothrips usitatus.</title>
        <authorList>
            <person name="Ma L."/>
            <person name="Liu Q."/>
            <person name="Li H."/>
            <person name="Cai W."/>
        </authorList>
    </citation>
    <scope>NUCLEOTIDE SEQUENCE</scope>
    <source>
        <strain evidence="2">Cailab_2022a</strain>
    </source>
</reference>
<sequence>MRTFLLVASVAAVLALAQAGPTPFGTFRKDSVKKPTPSVNLLDKLKPKKDSTGLVVDYFVDNVLFNLDSSVPTSINLKDVSHDFRVKFLDIFRVPVSVSAKSGSLSGLGRTYRTSESSLNVDEIGNLYLDAAIGFPQIKFGYDYDIKLTNVGLGPSGHFTATWSNLKARVRLAVDVDPFTCTVSGDSLEVVELGTLQVEATGLGPLNGLYSGLLSSLAEKVGRDELVSAIRVYLGSHTVACGDLLKNWTDILPKY</sequence>